<dbReference type="EnsemblMetazoa" id="XM_038215357.1">
    <property type="protein sequence ID" value="XP_038071285.1"/>
    <property type="gene ID" value="LOC119740149"/>
</dbReference>
<organism evidence="8 9">
    <name type="scientific">Patiria miniata</name>
    <name type="common">Bat star</name>
    <name type="synonym">Asterina miniata</name>
    <dbReference type="NCBI Taxonomy" id="46514"/>
    <lineage>
        <taxon>Eukaryota</taxon>
        <taxon>Metazoa</taxon>
        <taxon>Echinodermata</taxon>
        <taxon>Eleutherozoa</taxon>
        <taxon>Asterozoa</taxon>
        <taxon>Asteroidea</taxon>
        <taxon>Valvatacea</taxon>
        <taxon>Valvatida</taxon>
        <taxon>Asterinidae</taxon>
        <taxon>Patiria</taxon>
    </lineage>
</organism>
<dbReference type="SUPFAM" id="SSF56204">
    <property type="entry name" value="Hect, E3 ligase catalytic domain"/>
    <property type="match status" value="1"/>
</dbReference>
<feature type="domain" description="HECT" evidence="7">
    <location>
        <begin position="386"/>
        <end position="704"/>
    </location>
</feature>
<evidence type="ECO:0000259" key="7">
    <source>
        <dbReference type="PROSITE" id="PS50237"/>
    </source>
</evidence>
<proteinExistence type="predicted"/>
<dbReference type="PROSITE" id="PS50237">
    <property type="entry name" value="HECT"/>
    <property type="match status" value="1"/>
</dbReference>
<dbReference type="EC" id="2.3.2.26" evidence="3"/>
<keyword evidence="5 6" id="KW-0833">Ubl conjugation pathway</keyword>
<dbReference type="InterPro" id="IPR000569">
    <property type="entry name" value="HECT_dom"/>
</dbReference>
<evidence type="ECO:0000256" key="6">
    <source>
        <dbReference type="PROSITE-ProRule" id="PRU00104"/>
    </source>
</evidence>
<sequence length="704" mass="79959">MAEQRKDVYWFMHEERGIPEAQIDRMKQEKIDETVIPFMTDQNLQGYLPLFGDRLAVINYCKSEQKHGRGPEENKLIQKLRLKMMNRRGQTEARDTSQHVPKLGNKNARKDTRRVDFGWLNYNSKEKSYKQVRKQHGGGTRQMTVKKDCIAHQLKTVAEGLYFKEGQSSKGPLHKFETALADFTQHEISDNETVEEKYNAAHMPVLRFYLLTKEKDTKAAKQETDEEDSADFSVSDDEQYLDVGQEVQVETSDEASNHQAEDADARGMFEQTDTPTIQFRKQKQDVHLEGGCSSGTSCYKSYIELLSDSESDVEDIELAAAIEASLQDTQPLNDDRNNEDVVRNIITKLAGRRSDGEPTTIVVHRKRLLASTMRAVSRPGFSFWTQVRIVFSGEDAEDGGGPRREFFNLLVKELQSSGIFENCEGRLSFKYDLQKISQRAYDMAGKLITWSLANGGPGLCSLSPSVFAAMVGQPVDTEDIRYLPDQMFQCNVEKLLGSKQEDFPAVIVELTDWLIDQGLTSIHKIDFADRDNLVKELVTHQIYHRVQSCIGQFTDGLGPLWEDVKGSPKASASLFIYDDHPLSVDVMRKLYKIEYSPPGSNNRNQEEDTIYCFEVFLQNCEDEITEVSLEDILEFWTGAPKPPPCGFSEDPKVSFFTAVSGIKRLPSSHTCGPILWLPRGKEDPDEFQAMMRFAIKETQGFGKI</sequence>
<protein>
    <recommendedName>
        <fullName evidence="3">HECT-type E3 ubiquitin transferase</fullName>
        <ecNumber evidence="3">2.3.2.26</ecNumber>
    </recommendedName>
</protein>
<dbReference type="GeneID" id="119740149"/>
<keyword evidence="4" id="KW-0808">Transferase</keyword>
<dbReference type="GO" id="GO:0061630">
    <property type="term" value="F:ubiquitin protein ligase activity"/>
    <property type="evidence" value="ECO:0007669"/>
    <property type="project" value="UniProtKB-EC"/>
</dbReference>
<dbReference type="SMART" id="SM00119">
    <property type="entry name" value="HECTc"/>
    <property type="match status" value="1"/>
</dbReference>
<dbReference type="OMA" id="AANTHCQ"/>
<dbReference type="GO" id="GO:0005737">
    <property type="term" value="C:cytoplasm"/>
    <property type="evidence" value="ECO:0007669"/>
    <property type="project" value="TreeGrafter"/>
</dbReference>
<dbReference type="RefSeq" id="XP_038071285.1">
    <property type="nucleotide sequence ID" value="XM_038215357.1"/>
</dbReference>
<dbReference type="Gene3D" id="3.30.2410.10">
    <property type="entry name" value="Hect, E3 ligase catalytic domain"/>
    <property type="match status" value="1"/>
</dbReference>
<accession>A0A914B648</accession>
<dbReference type="GO" id="GO:0006511">
    <property type="term" value="P:ubiquitin-dependent protein catabolic process"/>
    <property type="evidence" value="ECO:0007669"/>
    <property type="project" value="TreeGrafter"/>
</dbReference>
<comment type="catalytic activity">
    <reaction evidence="1">
        <text>S-ubiquitinyl-[E2 ubiquitin-conjugating enzyme]-L-cysteine + [acceptor protein]-L-lysine = [E2 ubiquitin-conjugating enzyme]-L-cysteine + N(6)-ubiquitinyl-[acceptor protein]-L-lysine.</text>
        <dbReference type="EC" id="2.3.2.26"/>
    </reaction>
</comment>
<reference evidence="8" key="1">
    <citation type="submission" date="2022-11" db="UniProtKB">
        <authorList>
            <consortium name="EnsemblMetazoa"/>
        </authorList>
    </citation>
    <scope>IDENTIFICATION</scope>
</reference>
<evidence type="ECO:0000256" key="3">
    <source>
        <dbReference type="ARBA" id="ARBA00012485"/>
    </source>
</evidence>
<name>A0A914B648_PATMI</name>
<dbReference type="Proteomes" id="UP000887568">
    <property type="component" value="Unplaced"/>
</dbReference>
<dbReference type="AlphaFoldDB" id="A0A914B648"/>
<keyword evidence="9" id="KW-1185">Reference proteome</keyword>
<dbReference type="InterPro" id="IPR050409">
    <property type="entry name" value="E3_ubiq-protein_ligase"/>
</dbReference>
<evidence type="ECO:0000256" key="2">
    <source>
        <dbReference type="ARBA" id="ARBA00004906"/>
    </source>
</evidence>
<feature type="active site" description="Glycyl thioester intermediate" evidence="6">
    <location>
        <position position="671"/>
    </location>
</feature>
<evidence type="ECO:0000313" key="9">
    <source>
        <dbReference type="Proteomes" id="UP000887568"/>
    </source>
</evidence>
<dbReference type="PANTHER" id="PTHR11254">
    <property type="entry name" value="HECT DOMAIN UBIQUITIN-PROTEIN LIGASE"/>
    <property type="match status" value="1"/>
</dbReference>
<dbReference type="InterPro" id="IPR035983">
    <property type="entry name" value="Hect_E3_ubiquitin_ligase"/>
</dbReference>
<dbReference type="Gene3D" id="3.90.1750.10">
    <property type="entry name" value="Hect, E3 ligase catalytic domains"/>
    <property type="match status" value="1"/>
</dbReference>
<dbReference type="OrthoDB" id="2384350at2759"/>
<evidence type="ECO:0000256" key="1">
    <source>
        <dbReference type="ARBA" id="ARBA00000885"/>
    </source>
</evidence>
<dbReference type="PANTHER" id="PTHR11254:SF440">
    <property type="entry name" value="E3 UBIQUITIN-PROTEIN LIGASE NEDD-4"/>
    <property type="match status" value="1"/>
</dbReference>
<dbReference type="Pfam" id="PF00632">
    <property type="entry name" value="HECT"/>
    <property type="match status" value="1"/>
</dbReference>
<comment type="pathway">
    <text evidence="2">Protein modification; protein ubiquitination.</text>
</comment>
<evidence type="ECO:0000313" key="8">
    <source>
        <dbReference type="EnsemblMetazoa" id="XP_038071285.1"/>
    </source>
</evidence>
<evidence type="ECO:0000256" key="5">
    <source>
        <dbReference type="ARBA" id="ARBA00022786"/>
    </source>
</evidence>
<evidence type="ECO:0000256" key="4">
    <source>
        <dbReference type="ARBA" id="ARBA00022679"/>
    </source>
</evidence>
<dbReference type="GO" id="GO:0016567">
    <property type="term" value="P:protein ubiquitination"/>
    <property type="evidence" value="ECO:0007669"/>
    <property type="project" value="TreeGrafter"/>
</dbReference>